<evidence type="ECO:0000256" key="1">
    <source>
        <dbReference type="SAM" id="MobiDB-lite"/>
    </source>
</evidence>
<organism evidence="2 3">
    <name type="scientific">Austropuccinia psidii MF-1</name>
    <dbReference type="NCBI Taxonomy" id="1389203"/>
    <lineage>
        <taxon>Eukaryota</taxon>
        <taxon>Fungi</taxon>
        <taxon>Dikarya</taxon>
        <taxon>Basidiomycota</taxon>
        <taxon>Pucciniomycotina</taxon>
        <taxon>Pucciniomycetes</taxon>
        <taxon>Pucciniales</taxon>
        <taxon>Sphaerophragmiaceae</taxon>
        <taxon>Austropuccinia</taxon>
    </lineage>
</organism>
<sequence>MSPVYLRNQPEKSEGLSRTRRPGGGQFETKPQTRGLEEYESISSALLTPQESFPMEHGQQEAQPSIPLGRTLIKLSEDMSQIDTLQIPHGNNQSLKTPPG</sequence>
<accession>A0A9Q3PEI8</accession>
<feature type="non-terminal residue" evidence="2">
    <location>
        <position position="1"/>
    </location>
</feature>
<dbReference type="AlphaFoldDB" id="A0A9Q3PEI8"/>
<proteinExistence type="predicted"/>
<evidence type="ECO:0000313" key="2">
    <source>
        <dbReference type="EMBL" id="MBW0558724.1"/>
    </source>
</evidence>
<feature type="region of interest" description="Disordered" evidence="1">
    <location>
        <begin position="1"/>
        <end position="38"/>
    </location>
</feature>
<keyword evidence="3" id="KW-1185">Reference proteome</keyword>
<feature type="region of interest" description="Disordered" evidence="1">
    <location>
        <begin position="48"/>
        <end position="67"/>
    </location>
</feature>
<evidence type="ECO:0000313" key="3">
    <source>
        <dbReference type="Proteomes" id="UP000765509"/>
    </source>
</evidence>
<dbReference type="Proteomes" id="UP000765509">
    <property type="component" value="Unassembled WGS sequence"/>
</dbReference>
<feature type="region of interest" description="Disordered" evidence="1">
    <location>
        <begin position="79"/>
        <end position="100"/>
    </location>
</feature>
<gene>
    <name evidence="2" type="ORF">O181_098439</name>
</gene>
<reference evidence="2" key="1">
    <citation type="submission" date="2021-03" db="EMBL/GenBank/DDBJ databases">
        <title>Draft genome sequence of rust myrtle Austropuccinia psidii MF-1, a brazilian biotype.</title>
        <authorList>
            <person name="Quecine M.C."/>
            <person name="Pachon D.M.R."/>
            <person name="Bonatelli M.L."/>
            <person name="Correr F.H."/>
            <person name="Franceschini L.M."/>
            <person name="Leite T.F."/>
            <person name="Margarido G.R.A."/>
            <person name="Almeida C.A."/>
            <person name="Ferrarezi J.A."/>
            <person name="Labate C.A."/>
        </authorList>
    </citation>
    <scope>NUCLEOTIDE SEQUENCE</scope>
    <source>
        <strain evidence="2">MF-1</strain>
    </source>
</reference>
<dbReference type="EMBL" id="AVOT02067072">
    <property type="protein sequence ID" value="MBW0558724.1"/>
    <property type="molecule type" value="Genomic_DNA"/>
</dbReference>
<protein>
    <submittedName>
        <fullName evidence="2">Uncharacterized protein</fullName>
    </submittedName>
</protein>
<name>A0A9Q3PEI8_9BASI</name>
<comment type="caution">
    <text evidence="2">The sequence shown here is derived from an EMBL/GenBank/DDBJ whole genome shotgun (WGS) entry which is preliminary data.</text>
</comment>